<dbReference type="RefSeq" id="WP_131905710.1">
    <property type="nucleotide sequence ID" value="NZ_BAAAFU010000004.1"/>
</dbReference>
<name>A0A4V2P8Y0_9GAMM</name>
<protein>
    <submittedName>
        <fullName evidence="4">Glyoxylase-like metal-dependent hydrolase (Beta-lactamase superfamily II)</fullName>
    </submittedName>
</protein>
<dbReference type="Pfam" id="PF00753">
    <property type="entry name" value="Lactamase_B"/>
    <property type="match status" value="1"/>
</dbReference>
<dbReference type="PANTHER" id="PTHR42951">
    <property type="entry name" value="METALLO-BETA-LACTAMASE DOMAIN-CONTAINING"/>
    <property type="match status" value="1"/>
</dbReference>
<dbReference type="OrthoDB" id="420651at2"/>
<evidence type="ECO:0000256" key="2">
    <source>
        <dbReference type="SAM" id="SignalP"/>
    </source>
</evidence>
<sequence>MKQLKKLLPANVKNTLSVCFATVILTLSGVATAESTFDTQAVKDKYSVRDYVYAPMPERGYNYYEIAKDTYFVHDEFEHMVFFVTDDGVVVYDPKPDVSPFVLKVIPQVTDKPITHVIYSHHHRDHSQGAYLFPESAELIANERTTKFLAIAKDPKRPMPDTTWSDSYVLETGGLRLEFKDLGRNWHSQDDTIMYAPQQKILFATDMFHADAAPWIHFGESSDPMFAFMLPGILLDTYDFEFVIPGHERIVPTRAHMETYKALIADMQKILFEVVKSPAFQKSAEEAAKRYKDGQDHWEYKESIMTASNLCASKFIENWAGRVRNANLNAVENCQTMFMHQIILDP</sequence>
<accession>A0A4V2P8Y0</accession>
<proteinExistence type="inferred from homology"/>
<dbReference type="InterPro" id="IPR036866">
    <property type="entry name" value="RibonucZ/Hydroxyglut_hydro"/>
</dbReference>
<keyword evidence="2" id="KW-0732">Signal</keyword>
<evidence type="ECO:0000313" key="5">
    <source>
        <dbReference type="Proteomes" id="UP000294887"/>
    </source>
</evidence>
<evidence type="ECO:0000259" key="3">
    <source>
        <dbReference type="SMART" id="SM00849"/>
    </source>
</evidence>
<dbReference type="AlphaFoldDB" id="A0A4V2P8Y0"/>
<comment type="caution">
    <text evidence="4">The sequence shown here is derived from an EMBL/GenBank/DDBJ whole genome shotgun (WGS) entry which is preliminary data.</text>
</comment>
<dbReference type="GO" id="GO:0017001">
    <property type="term" value="P:antibiotic catabolic process"/>
    <property type="evidence" value="ECO:0007669"/>
    <property type="project" value="UniProtKB-ARBA"/>
</dbReference>
<feature type="signal peptide" evidence="2">
    <location>
        <begin position="1"/>
        <end position="33"/>
    </location>
</feature>
<dbReference type="InterPro" id="IPR050855">
    <property type="entry name" value="NDM-1-like"/>
</dbReference>
<dbReference type="PANTHER" id="PTHR42951:SF4">
    <property type="entry name" value="ACYL-COENZYME A THIOESTERASE MBLAC2"/>
    <property type="match status" value="1"/>
</dbReference>
<dbReference type="EMBL" id="SMFQ01000003">
    <property type="protein sequence ID" value="TCJ87435.1"/>
    <property type="molecule type" value="Genomic_DNA"/>
</dbReference>
<organism evidence="4 5">
    <name type="scientific">Cocleimonas flava</name>
    <dbReference type="NCBI Taxonomy" id="634765"/>
    <lineage>
        <taxon>Bacteria</taxon>
        <taxon>Pseudomonadati</taxon>
        <taxon>Pseudomonadota</taxon>
        <taxon>Gammaproteobacteria</taxon>
        <taxon>Thiotrichales</taxon>
        <taxon>Thiotrichaceae</taxon>
        <taxon>Cocleimonas</taxon>
    </lineage>
</organism>
<dbReference type="InterPro" id="IPR001279">
    <property type="entry name" value="Metallo-B-lactamas"/>
</dbReference>
<reference evidence="4 5" key="1">
    <citation type="submission" date="2019-03" db="EMBL/GenBank/DDBJ databases">
        <title>Genomic Encyclopedia of Type Strains, Phase IV (KMG-IV): sequencing the most valuable type-strain genomes for metagenomic binning, comparative biology and taxonomic classification.</title>
        <authorList>
            <person name="Goeker M."/>
        </authorList>
    </citation>
    <scope>NUCLEOTIDE SEQUENCE [LARGE SCALE GENOMIC DNA]</scope>
    <source>
        <strain evidence="4 5">DSM 24830</strain>
    </source>
</reference>
<feature type="chain" id="PRO_5020957263" evidence="2">
    <location>
        <begin position="34"/>
        <end position="346"/>
    </location>
</feature>
<dbReference type="Proteomes" id="UP000294887">
    <property type="component" value="Unassembled WGS sequence"/>
</dbReference>
<keyword evidence="4" id="KW-0378">Hydrolase</keyword>
<dbReference type="SUPFAM" id="SSF56281">
    <property type="entry name" value="Metallo-hydrolase/oxidoreductase"/>
    <property type="match status" value="1"/>
</dbReference>
<evidence type="ECO:0000256" key="1">
    <source>
        <dbReference type="ARBA" id="ARBA00005250"/>
    </source>
</evidence>
<dbReference type="Gene3D" id="3.60.15.10">
    <property type="entry name" value="Ribonuclease Z/Hydroxyacylglutathione hydrolase-like"/>
    <property type="match status" value="1"/>
</dbReference>
<dbReference type="GO" id="GO:0016787">
    <property type="term" value="F:hydrolase activity"/>
    <property type="evidence" value="ECO:0007669"/>
    <property type="project" value="UniProtKB-KW"/>
</dbReference>
<dbReference type="SMART" id="SM00849">
    <property type="entry name" value="Lactamase_B"/>
    <property type="match status" value="1"/>
</dbReference>
<comment type="similarity">
    <text evidence="1">Belongs to the metallo-beta-lactamase superfamily. Class-B beta-lactamase family.</text>
</comment>
<gene>
    <name evidence="4" type="ORF">EV695_1945</name>
</gene>
<keyword evidence="5" id="KW-1185">Reference proteome</keyword>
<evidence type="ECO:0000313" key="4">
    <source>
        <dbReference type="EMBL" id="TCJ87435.1"/>
    </source>
</evidence>
<feature type="domain" description="Metallo-beta-lactamase" evidence="3">
    <location>
        <begin position="77"/>
        <end position="247"/>
    </location>
</feature>